<evidence type="ECO:0000313" key="2">
    <source>
        <dbReference type="Proteomes" id="UP000789860"/>
    </source>
</evidence>
<feature type="non-terminal residue" evidence="1">
    <location>
        <position position="1"/>
    </location>
</feature>
<proteinExistence type="predicted"/>
<accession>A0ACA9KES1</accession>
<evidence type="ECO:0000313" key="1">
    <source>
        <dbReference type="EMBL" id="CAG8467670.1"/>
    </source>
</evidence>
<keyword evidence="2" id="KW-1185">Reference proteome</keyword>
<dbReference type="EMBL" id="CAJVPM010001484">
    <property type="protein sequence ID" value="CAG8467670.1"/>
    <property type="molecule type" value="Genomic_DNA"/>
</dbReference>
<gene>
    <name evidence="1" type="ORF">SCALOS_LOCUS1890</name>
</gene>
<feature type="non-terminal residue" evidence="1">
    <location>
        <position position="365"/>
    </location>
</feature>
<organism evidence="1 2">
    <name type="scientific">Scutellospora calospora</name>
    <dbReference type="NCBI Taxonomy" id="85575"/>
    <lineage>
        <taxon>Eukaryota</taxon>
        <taxon>Fungi</taxon>
        <taxon>Fungi incertae sedis</taxon>
        <taxon>Mucoromycota</taxon>
        <taxon>Glomeromycotina</taxon>
        <taxon>Glomeromycetes</taxon>
        <taxon>Diversisporales</taxon>
        <taxon>Gigasporaceae</taxon>
        <taxon>Scutellospora</taxon>
    </lineage>
</organism>
<dbReference type="Proteomes" id="UP000789860">
    <property type="component" value="Unassembled WGS sequence"/>
</dbReference>
<sequence length="365" mass="42871">MKCDRCKLDKSNETFESLKTNKRKNANTYTKLKTCVDCRNQISANNKLKKREQKNKSIKENQENAIAPEDLVDFIFNTLPANYDYDEYLFEERFLIILESLLNNVDTNSDDQVNKEVAQYIVNLISKADRFSWIYHKCSKLKDSVSFVYYCNCHEELKNKKARVANISNQIHNLVAISIYHYLHLLPEAIEVSSQIHDFIINHNLLIAKKFATKEYKLANDQLESARRYLENNLNFKLLYQDQHSLAFITPLLFILPSKATKTIIVDSTYRTNCLKFELFAVLKVIDSAEFLLSYFFLEPKYLYEIREENAFANLPEDIHTIIKNLNSFICKIITSSLQDDIYEQNDNQVHKQDNNQVYKQESVM</sequence>
<name>A0ACA9KES1_9GLOM</name>
<protein>
    <submittedName>
        <fullName evidence="1">8486_t:CDS:1</fullName>
    </submittedName>
</protein>
<comment type="caution">
    <text evidence="1">The sequence shown here is derived from an EMBL/GenBank/DDBJ whole genome shotgun (WGS) entry which is preliminary data.</text>
</comment>
<reference evidence="1" key="1">
    <citation type="submission" date="2021-06" db="EMBL/GenBank/DDBJ databases">
        <authorList>
            <person name="Kallberg Y."/>
            <person name="Tangrot J."/>
            <person name="Rosling A."/>
        </authorList>
    </citation>
    <scope>NUCLEOTIDE SEQUENCE</scope>
    <source>
        <strain evidence="1">AU212A</strain>
    </source>
</reference>